<dbReference type="GO" id="GO:0005506">
    <property type="term" value="F:iron ion binding"/>
    <property type="evidence" value="ECO:0007669"/>
    <property type="project" value="InterPro"/>
</dbReference>
<dbReference type="InParanoid" id="A0A251VGE2"/>
<dbReference type="STRING" id="4232.A0A251VGE2"/>
<dbReference type="EMBL" id="CM007891">
    <property type="protein sequence ID" value="OTG34665.1"/>
    <property type="molecule type" value="Genomic_DNA"/>
</dbReference>
<reference evidence="2" key="1">
    <citation type="journal article" date="2017" name="Nature">
        <title>The sunflower genome provides insights into oil metabolism, flowering and Asterid evolution.</title>
        <authorList>
            <person name="Badouin H."/>
            <person name="Gouzy J."/>
            <person name="Grassa C.J."/>
            <person name="Murat F."/>
            <person name="Staton S.E."/>
            <person name="Cottret L."/>
            <person name="Lelandais-Briere C."/>
            <person name="Owens G.L."/>
            <person name="Carrere S."/>
            <person name="Mayjonade B."/>
            <person name="Legrand L."/>
            <person name="Gill N."/>
            <person name="Kane N.C."/>
            <person name="Bowers J.E."/>
            <person name="Hubner S."/>
            <person name="Bellec A."/>
            <person name="Berard A."/>
            <person name="Berges H."/>
            <person name="Blanchet N."/>
            <person name="Boniface M.C."/>
            <person name="Brunel D."/>
            <person name="Catrice O."/>
            <person name="Chaidir N."/>
            <person name="Claudel C."/>
            <person name="Donnadieu C."/>
            <person name="Faraut T."/>
            <person name="Fievet G."/>
            <person name="Helmstetter N."/>
            <person name="King M."/>
            <person name="Knapp S.J."/>
            <person name="Lai Z."/>
            <person name="Le Paslier M.C."/>
            <person name="Lippi Y."/>
            <person name="Lorenzon L."/>
            <person name="Mandel J.R."/>
            <person name="Marage G."/>
            <person name="Marchand G."/>
            <person name="Marquand E."/>
            <person name="Bret-Mestries E."/>
            <person name="Morien E."/>
            <person name="Nambeesan S."/>
            <person name="Nguyen T."/>
            <person name="Pegot-Espagnet P."/>
            <person name="Pouilly N."/>
            <person name="Raftis F."/>
            <person name="Sallet E."/>
            <person name="Schiex T."/>
            <person name="Thomas J."/>
            <person name="Vandecasteele C."/>
            <person name="Vares D."/>
            <person name="Vear F."/>
            <person name="Vautrin S."/>
            <person name="Crespi M."/>
            <person name="Mangin B."/>
            <person name="Burke J.M."/>
            <person name="Salse J."/>
            <person name="Munos S."/>
            <person name="Vincourt P."/>
            <person name="Rieseberg L.H."/>
            <person name="Langlade N.B."/>
        </authorList>
    </citation>
    <scope>NUCLEOTIDE SEQUENCE [LARGE SCALE GENOMIC DNA]</scope>
    <source>
        <strain evidence="2">cv. SF193</strain>
    </source>
</reference>
<dbReference type="InterPro" id="IPR001128">
    <property type="entry name" value="Cyt_P450"/>
</dbReference>
<evidence type="ECO:0000313" key="2">
    <source>
        <dbReference type="Proteomes" id="UP000215914"/>
    </source>
</evidence>
<sequence>MITLFLLLVSIFYLVYIMLNKFLSSNQPPLPPGPTPLPYIGSIISMLRNKPTFRWIHRMMDEMNTNILCIRVGKVHVIAVSDPEIALEFLKDTNGIFSSRPDTMSAYLTSDGYLNTALAPMGDHWKKMKKLLFNEILSGARHKWLLNKRSEEYDNIVRFYFVFTLVLAVLAIRVCEIHLGATMGLVNVRIIAQQYSSNMARKLMFGSRYFGKGSPDGGPGAEEVEHADSLSIILAYVYAFCVTDYFPWLRWITDLDGHEKIIRKAISTARKYQDYLIDERIQQWKDGVKTKQDDLLDVFINLKNPRLNIYEIKSQILQI</sequence>
<dbReference type="PANTHER" id="PTHR24299:SF52">
    <property type="entry name" value="CYTOCHROME P450"/>
    <property type="match status" value="1"/>
</dbReference>
<dbReference type="SUPFAM" id="SSF48264">
    <property type="entry name" value="Cytochrome P450"/>
    <property type="match status" value="1"/>
</dbReference>
<dbReference type="Proteomes" id="UP000215914">
    <property type="component" value="Chromosome 2"/>
</dbReference>
<proteinExistence type="predicted"/>
<organism evidence="1 2">
    <name type="scientific">Helianthus annuus</name>
    <name type="common">Common sunflower</name>
    <dbReference type="NCBI Taxonomy" id="4232"/>
    <lineage>
        <taxon>Eukaryota</taxon>
        <taxon>Viridiplantae</taxon>
        <taxon>Streptophyta</taxon>
        <taxon>Embryophyta</taxon>
        <taxon>Tracheophyta</taxon>
        <taxon>Spermatophyta</taxon>
        <taxon>Magnoliopsida</taxon>
        <taxon>eudicotyledons</taxon>
        <taxon>Gunneridae</taxon>
        <taxon>Pentapetalae</taxon>
        <taxon>asterids</taxon>
        <taxon>campanulids</taxon>
        <taxon>Asterales</taxon>
        <taxon>Asteraceae</taxon>
        <taxon>Asteroideae</taxon>
        <taxon>Heliantheae alliance</taxon>
        <taxon>Heliantheae</taxon>
        <taxon>Helianthus</taxon>
    </lineage>
</organism>
<dbReference type="OMA" id="VIINCIC"/>
<gene>
    <name evidence="1" type="ORF">HannXRQ_Chr02g0048291</name>
</gene>
<keyword evidence="2" id="KW-1185">Reference proteome</keyword>
<evidence type="ECO:0000313" key="1">
    <source>
        <dbReference type="EMBL" id="OTG34665.1"/>
    </source>
</evidence>
<name>A0A251VGE2_HELAN</name>
<accession>A0A251VGE2</accession>
<dbReference type="Pfam" id="PF00067">
    <property type="entry name" value="p450"/>
    <property type="match status" value="1"/>
</dbReference>
<dbReference type="InterPro" id="IPR036396">
    <property type="entry name" value="Cyt_P450_sf"/>
</dbReference>
<protein>
    <submittedName>
        <fullName evidence="1">Putative cytochrome P450</fullName>
    </submittedName>
</protein>
<dbReference type="GO" id="GO:0004497">
    <property type="term" value="F:monooxygenase activity"/>
    <property type="evidence" value="ECO:0007669"/>
    <property type="project" value="InterPro"/>
</dbReference>
<dbReference type="PANTHER" id="PTHR24299">
    <property type="entry name" value="CYTOCHROME P450 FAMILY 1"/>
    <property type="match status" value="1"/>
</dbReference>
<dbReference type="GO" id="GO:0020037">
    <property type="term" value="F:heme binding"/>
    <property type="evidence" value="ECO:0007669"/>
    <property type="project" value="InterPro"/>
</dbReference>
<dbReference type="AlphaFoldDB" id="A0A251VGE2"/>
<dbReference type="Gene3D" id="1.10.630.10">
    <property type="entry name" value="Cytochrome P450"/>
    <property type="match status" value="1"/>
</dbReference>
<dbReference type="GO" id="GO:0016705">
    <property type="term" value="F:oxidoreductase activity, acting on paired donors, with incorporation or reduction of molecular oxygen"/>
    <property type="evidence" value="ECO:0007669"/>
    <property type="project" value="InterPro"/>
</dbReference>